<dbReference type="Proteomes" id="UP001057402">
    <property type="component" value="Chromosome 7"/>
</dbReference>
<name>A0ACB9NQZ3_9MYRT</name>
<organism evidence="1 2">
    <name type="scientific">Melastoma candidum</name>
    <dbReference type="NCBI Taxonomy" id="119954"/>
    <lineage>
        <taxon>Eukaryota</taxon>
        <taxon>Viridiplantae</taxon>
        <taxon>Streptophyta</taxon>
        <taxon>Embryophyta</taxon>
        <taxon>Tracheophyta</taxon>
        <taxon>Spermatophyta</taxon>
        <taxon>Magnoliopsida</taxon>
        <taxon>eudicotyledons</taxon>
        <taxon>Gunneridae</taxon>
        <taxon>Pentapetalae</taxon>
        <taxon>rosids</taxon>
        <taxon>malvids</taxon>
        <taxon>Myrtales</taxon>
        <taxon>Melastomataceae</taxon>
        <taxon>Melastomatoideae</taxon>
        <taxon>Melastomateae</taxon>
        <taxon>Melastoma</taxon>
    </lineage>
</organism>
<evidence type="ECO:0000313" key="1">
    <source>
        <dbReference type="EMBL" id="KAI4338436.1"/>
    </source>
</evidence>
<accession>A0ACB9NQZ3</accession>
<proteinExistence type="predicted"/>
<keyword evidence="2" id="KW-1185">Reference proteome</keyword>
<evidence type="ECO:0000313" key="2">
    <source>
        <dbReference type="Proteomes" id="UP001057402"/>
    </source>
</evidence>
<gene>
    <name evidence="1" type="ORF">MLD38_023497</name>
</gene>
<comment type="caution">
    <text evidence="1">The sequence shown here is derived from an EMBL/GenBank/DDBJ whole genome shotgun (WGS) entry which is preliminary data.</text>
</comment>
<protein>
    <submittedName>
        <fullName evidence="1">Uncharacterized protein</fullName>
    </submittedName>
</protein>
<dbReference type="EMBL" id="CM042886">
    <property type="protein sequence ID" value="KAI4338436.1"/>
    <property type="molecule type" value="Genomic_DNA"/>
</dbReference>
<reference evidence="2" key="1">
    <citation type="journal article" date="2023" name="Front. Plant Sci.">
        <title>Chromosomal-level genome assembly of Melastoma candidum provides insights into trichome evolution.</title>
        <authorList>
            <person name="Zhong Y."/>
            <person name="Wu W."/>
            <person name="Sun C."/>
            <person name="Zou P."/>
            <person name="Liu Y."/>
            <person name="Dai S."/>
            <person name="Zhou R."/>
        </authorList>
    </citation>
    <scope>NUCLEOTIDE SEQUENCE [LARGE SCALE GENOMIC DNA]</scope>
</reference>
<sequence length="421" mass="46340">MGKQGPCCHCGVISTPLWRNGPPEKPVLCNACGSRWRTKGSLVNYTPLHCRIESVIHEEREFSEVRSMSSNKDKDVKLHNRKQNDHGMVTREVDSVRKYQKVIGEELSNRSSSGSAISDSDAQFESADVSDLTGPVQPVLWESVVPSWQRTAGNRSKQSSVEKLTKDLRTILQEQQSSCFSGTSDDDLLLESQIPAGSMEIGHGTILIRQQSKAAQEDESEASSLCINKASKSSLLSTPVLKTDKTRHLSGQGARLNNSSCWKISSHTPEFKEKLSPEEHSEDFKAIMTAQLQGHQISPAESIIAGDPAKNPVGGKRICETEDQKVSVNMMIKSPKRYKISLENKEPAKGGTLLMDSFAAADDIAEQDLLFDIPCNSSFQRQSFFAQPSVLDPNKLATSLRKLLSPPLAGVLIQKSLIRHN</sequence>